<dbReference type="Pfam" id="PF04322">
    <property type="entry name" value="DUF473"/>
    <property type="match status" value="1"/>
</dbReference>
<evidence type="ECO:0000313" key="4">
    <source>
        <dbReference type="Proteomes" id="UP000057043"/>
    </source>
</evidence>
<dbReference type="PATRIC" id="fig|301375.6.peg.1024"/>
<protein>
    <recommendedName>
        <fullName evidence="5">DUF473 domain-containing protein</fullName>
    </recommendedName>
</protein>
<accession>A0A117MD88</accession>
<evidence type="ECO:0000313" key="1">
    <source>
        <dbReference type="EMBL" id="KUK45227.1"/>
    </source>
</evidence>
<gene>
    <name evidence="1" type="ORF">XD72_0362</name>
    <name evidence="2" type="ORF">XE07_0026</name>
</gene>
<dbReference type="InterPro" id="IPR007417">
    <property type="entry name" value="DUF473"/>
</dbReference>
<evidence type="ECO:0000313" key="2">
    <source>
        <dbReference type="EMBL" id="KUK97612.1"/>
    </source>
</evidence>
<organism evidence="2 3">
    <name type="scientific">Methanothrix harundinacea</name>
    <dbReference type="NCBI Taxonomy" id="301375"/>
    <lineage>
        <taxon>Archaea</taxon>
        <taxon>Methanobacteriati</taxon>
        <taxon>Methanobacteriota</taxon>
        <taxon>Stenosarchaea group</taxon>
        <taxon>Methanomicrobia</taxon>
        <taxon>Methanotrichales</taxon>
        <taxon>Methanotrichaceae</taxon>
        <taxon>Methanothrix</taxon>
    </lineage>
</organism>
<sequence>MIMECVALTGISRQVIRELVANGIRTLEIRSPHNFLALLHLSPGDVIFLTEASGPDIVTGTGGMLTRIREIQVVTHKMVQAGADFYEEREAQAARVQLAMVGHGRVRGVKSLSLGSPTILDVDEVCYYDAG</sequence>
<dbReference type="EMBL" id="LGHB01000001">
    <property type="protein sequence ID" value="KUK97612.1"/>
    <property type="molecule type" value="Genomic_DNA"/>
</dbReference>
<dbReference type="Proteomes" id="UP000053961">
    <property type="component" value="Unassembled WGS sequence"/>
</dbReference>
<comment type="caution">
    <text evidence="2">The sequence shown here is derived from an EMBL/GenBank/DDBJ whole genome shotgun (WGS) entry which is preliminary data.</text>
</comment>
<dbReference type="EMBL" id="LGFT01000006">
    <property type="protein sequence ID" value="KUK45227.1"/>
    <property type="molecule type" value="Genomic_DNA"/>
</dbReference>
<reference evidence="2" key="1">
    <citation type="journal article" date="2015" name="MBio">
        <title>Genome-resolved metagenomic analysis reveals roles for candidate phyla and other microbial community members in biogeochemical transformations in oil reservoirs.</title>
        <authorList>
            <person name="Hu P."/>
            <person name="Tom L."/>
            <person name="Singh A."/>
            <person name="Thomas B.C."/>
            <person name="Baker B.J."/>
            <person name="Piceno Y.M."/>
            <person name="Andersen G.L."/>
            <person name="Banfield J.F."/>
        </authorList>
    </citation>
    <scope>NUCLEOTIDE SEQUENCE [LARGE SCALE GENOMIC DNA]</scope>
    <source>
        <strain evidence="2">56_747</strain>
    </source>
</reference>
<name>A0A117MD88_9EURY</name>
<evidence type="ECO:0000313" key="3">
    <source>
        <dbReference type="Proteomes" id="UP000053961"/>
    </source>
</evidence>
<evidence type="ECO:0008006" key="5">
    <source>
        <dbReference type="Google" id="ProtNLM"/>
    </source>
</evidence>
<dbReference type="AlphaFoldDB" id="A0A117MD88"/>
<proteinExistence type="predicted"/>
<reference evidence="3 4" key="2">
    <citation type="journal article" date="2015" name="MBio">
        <title>Genome-Resolved Metagenomic Analysis Reveals Roles for Candidate Phyla and Other Microbial Community Members in Biogeochemical Transformations in Oil Reservoirs.</title>
        <authorList>
            <person name="Hu P."/>
            <person name="Tom L."/>
            <person name="Singh A."/>
            <person name="Thomas B.C."/>
            <person name="Baker B.J."/>
            <person name="Piceno Y.M."/>
            <person name="Andersen G.L."/>
            <person name="Banfield J.F."/>
        </authorList>
    </citation>
    <scope>NUCLEOTIDE SEQUENCE [LARGE SCALE GENOMIC DNA]</scope>
    <source>
        <strain evidence="1">57_489</strain>
    </source>
</reference>
<dbReference type="Proteomes" id="UP000057043">
    <property type="component" value="Unassembled WGS sequence"/>
</dbReference>